<sequence>MERKKEEEMRDDIIESNASSIDSIGRSRRWSFREAALSFRKSLSRGDEEERGRGRDEEEEEQQLQWAAIERLPTYDRLRMSLFFQHRHVDDQNSIEEEAGEKQGRVPVDVGQLGAVERRLFIENLIKHIEKDNLRLLQKQRRRIDRVNVKQPTIEVRYENLCVEAECQVVQGKPLPTLWNSLISTISGVARLPGLNRQQATIRILKDVNGVIKPARQGE</sequence>
<dbReference type="Proteomes" id="UP000623129">
    <property type="component" value="Unassembled WGS sequence"/>
</dbReference>
<evidence type="ECO:0000259" key="2">
    <source>
        <dbReference type="Pfam" id="PF14510"/>
    </source>
</evidence>
<reference evidence="3" key="1">
    <citation type="submission" date="2020-01" db="EMBL/GenBank/DDBJ databases">
        <title>Genome sequence of Kobresia littledalei, the first chromosome-level genome in the family Cyperaceae.</title>
        <authorList>
            <person name="Qu G."/>
        </authorList>
    </citation>
    <scope>NUCLEOTIDE SEQUENCE</scope>
    <source>
        <strain evidence="3">C.B.Clarke</strain>
        <tissue evidence="3">Leaf</tissue>
    </source>
</reference>
<dbReference type="OrthoDB" id="783217at2759"/>
<feature type="domain" description="Pleiotropic ABC efflux transporter N-terminal" evidence="2">
    <location>
        <begin position="131"/>
        <end position="180"/>
    </location>
</feature>
<accession>A0A833VPQ6</accession>
<dbReference type="AlphaFoldDB" id="A0A833VPQ6"/>
<name>A0A833VPQ6_9POAL</name>
<organism evidence="3 4">
    <name type="scientific">Carex littledalei</name>
    <dbReference type="NCBI Taxonomy" id="544730"/>
    <lineage>
        <taxon>Eukaryota</taxon>
        <taxon>Viridiplantae</taxon>
        <taxon>Streptophyta</taxon>
        <taxon>Embryophyta</taxon>
        <taxon>Tracheophyta</taxon>
        <taxon>Spermatophyta</taxon>
        <taxon>Magnoliopsida</taxon>
        <taxon>Liliopsida</taxon>
        <taxon>Poales</taxon>
        <taxon>Cyperaceae</taxon>
        <taxon>Cyperoideae</taxon>
        <taxon>Cariceae</taxon>
        <taxon>Carex</taxon>
        <taxon>Carex subgen. Euthyceras</taxon>
    </lineage>
</organism>
<feature type="region of interest" description="Disordered" evidence="1">
    <location>
        <begin position="43"/>
        <end position="62"/>
    </location>
</feature>
<proteinExistence type="predicted"/>
<protein>
    <submittedName>
        <fullName evidence="3">Pleiotropic drug resistance protein 3-like protein</fullName>
    </submittedName>
</protein>
<dbReference type="InterPro" id="IPR029481">
    <property type="entry name" value="ABC_trans_N"/>
</dbReference>
<evidence type="ECO:0000256" key="1">
    <source>
        <dbReference type="SAM" id="MobiDB-lite"/>
    </source>
</evidence>
<dbReference type="PANTHER" id="PTHR48040">
    <property type="entry name" value="PLEIOTROPIC DRUG RESISTANCE PROTEIN 1-LIKE ISOFORM X1"/>
    <property type="match status" value="1"/>
</dbReference>
<dbReference type="EMBL" id="SWLB01000007">
    <property type="protein sequence ID" value="KAF3336210.1"/>
    <property type="molecule type" value="Genomic_DNA"/>
</dbReference>
<evidence type="ECO:0000313" key="3">
    <source>
        <dbReference type="EMBL" id="KAF3336210.1"/>
    </source>
</evidence>
<dbReference type="Pfam" id="PF14510">
    <property type="entry name" value="ABC_trans_N"/>
    <property type="match status" value="1"/>
</dbReference>
<feature type="compositionally biased region" description="Basic and acidic residues" evidence="1">
    <location>
        <begin position="44"/>
        <end position="56"/>
    </location>
</feature>
<keyword evidence="4" id="KW-1185">Reference proteome</keyword>
<dbReference type="PANTHER" id="PTHR48040:SF18">
    <property type="entry name" value="PLEIOTROPIC DRUG RESISTANCE PROTEIN 3-LIKE ISOFORM X1"/>
    <property type="match status" value="1"/>
</dbReference>
<comment type="caution">
    <text evidence="3">The sequence shown here is derived from an EMBL/GenBank/DDBJ whole genome shotgun (WGS) entry which is preliminary data.</text>
</comment>
<gene>
    <name evidence="3" type="ORF">FCM35_KLT18796</name>
</gene>
<evidence type="ECO:0000313" key="4">
    <source>
        <dbReference type="Proteomes" id="UP000623129"/>
    </source>
</evidence>